<feature type="compositionally biased region" description="Basic and acidic residues" evidence="1">
    <location>
        <begin position="374"/>
        <end position="393"/>
    </location>
</feature>
<keyword evidence="3" id="KW-1185">Reference proteome</keyword>
<evidence type="ECO:0000313" key="2">
    <source>
        <dbReference type="EMBL" id="KAJ8063116.1"/>
    </source>
</evidence>
<feature type="region of interest" description="Disordered" evidence="1">
    <location>
        <begin position="1"/>
        <end position="24"/>
    </location>
</feature>
<feature type="region of interest" description="Disordered" evidence="1">
    <location>
        <begin position="474"/>
        <end position="493"/>
    </location>
</feature>
<feature type="compositionally biased region" description="Polar residues" evidence="1">
    <location>
        <begin position="323"/>
        <end position="338"/>
    </location>
</feature>
<reference evidence="2" key="1">
    <citation type="submission" date="2022-11" db="EMBL/GenBank/DDBJ databases">
        <title>Genome Resource of Sclerotinia nivalis Strain SnTB1, a Plant Pathogen Isolated from American Ginseng.</title>
        <authorList>
            <person name="Fan S."/>
        </authorList>
    </citation>
    <scope>NUCLEOTIDE SEQUENCE</scope>
    <source>
        <strain evidence="2">SnTB1</strain>
    </source>
</reference>
<dbReference type="OrthoDB" id="4755094at2759"/>
<protein>
    <submittedName>
        <fullName evidence="2">Uncharacterized protein</fullName>
    </submittedName>
</protein>
<feature type="compositionally biased region" description="Basic and acidic residues" evidence="1">
    <location>
        <begin position="10"/>
        <end position="24"/>
    </location>
</feature>
<dbReference type="AlphaFoldDB" id="A0A9X0AHX7"/>
<sequence length="493" mass="56000">MNDSGSDDSVDLREKNEELRKENEELRKELKASTLHLAELAHKEYQVPDGSIREDYQKICRAIETWIDYAEPGDFRNRFKETLKTEERTHKLSSIGIDYQLPAASDPKLDLLKSLDMLHYFILSLTIGKYVFFEVLMKPYPVGVTEPQQAMFLSIEKEMSRTGKAKSRIKQWRSDTLTALCATRSYKDKQVEQLSRIQDALEKDLSFWYGNSSSARLKARLRTEILEPSIKVHLEMQCSTQRYELIDERDVQFEPSSSKGQHLPHEVKEITTWKTITSDGTEESLQCLYPGLVVYATEAAEKSQLVEPIMAVFKGGTLPQARHSGTSSSANFFSQRAESATKETREYRHPKTAVGASSKRFSGFFLNAWIESNRKSGDNRQSPERTSRTRRSPEPSSSQPNLCASLDTSSKEIHYTSSSYDQTMSYPQPSQPIQDWPASVQASPTPYTRTLYAEPNEEGKIIVETQYGKMAYTSSPGQPSGYYYGRPSVPDGT</sequence>
<feature type="region of interest" description="Disordered" evidence="1">
    <location>
        <begin position="320"/>
        <end position="354"/>
    </location>
</feature>
<feature type="compositionally biased region" description="Polar residues" evidence="1">
    <location>
        <begin position="415"/>
        <end position="433"/>
    </location>
</feature>
<dbReference type="EMBL" id="JAPEIS010000009">
    <property type="protein sequence ID" value="KAJ8063116.1"/>
    <property type="molecule type" value="Genomic_DNA"/>
</dbReference>
<proteinExistence type="predicted"/>
<evidence type="ECO:0000256" key="1">
    <source>
        <dbReference type="SAM" id="MobiDB-lite"/>
    </source>
</evidence>
<accession>A0A9X0AHX7</accession>
<name>A0A9X0AHX7_9HELO</name>
<evidence type="ECO:0000313" key="3">
    <source>
        <dbReference type="Proteomes" id="UP001152300"/>
    </source>
</evidence>
<organism evidence="2 3">
    <name type="scientific">Sclerotinia nivalis</name>
    <dbReference type="NCBI Taxonomy" id="352851"/>
    <lineage>
        <taxon>Eukaryota</taxon>
        <taxon>Fungi</taxon>
        <taxon>Dikarya</taxon>
        <taxon>Ascomycota</taxon>
        <taxon>Pezizomycotina</taxon>
        <taxon>Leotiomycetes</taxon>
        <taxon>Helotiales</taxon>
        <taxon>Sclerotiniaceae</taxon>
        <taxon>Sclerotinia</taxon>
    </lineage>
</organism>
<feature type="region of interest" description="Disordered" evidence="1">
    <location>
        <begin position="374"/>
        <end position="440"/>
    </location>
</feature>
<gene>
    <name evidence="2" type="ORF">OCU04_008358</name>
</gene>
<feature type="compositionally biased region" description="Basic and acidic residues" evidence="1">
    <location>
        <begin position="339"/>
        <end position="349"/>
    </location>
</feature>
<comment type="caution">
    <text evidence="2">The sequence shown here is derived from an EMBL/GenBank/DDBJ whole genome shotgun (WGS) entry which is preliminary data.</text>
</comment>
<dbReference type="Proteomes" id="UP001152300">
    <property type="component" value="Unassembled WGS sequence"/>
</dbReference>